<gene>
    <name evidence="2" type="ORF">CK820_G0026466</name>
</gene>
<comment type="caution">
    <text evidence="2">The sequence shown here is derived from an EMBL/GenBank/DDBJ whole genome shotgun (WGS) entry which is preliminary data.</text>
</comment>
<sequence length="120" mass="13998">MGTQDWAKKRQRWGRERQRSRGDKRERDIQTCKGWGLRQRQAPTPNQRQSPGAEDLGDTDRQRCMTSTPLQASTQGHLLRPPSSLPELAQKYDHQREQELREWIEGVTGRRIGNNFMDGL</sequence>
<accession>A0A2J8LVQ9</accession>
<feature type="compositionally biased region" description="Polar residues" evidence="1">
    <location>
        <begin position="41"/>
        <end position="50"/>
    </location>
</feature>
<feature type="compositionally biased region" description="Basic and acidic residues" evidence="1">
    <location>
        <begin position="13"/>
        <end position="30"/>
    </location>
</feature>
<dbReference type="InterPro" id="IPR036872">
    <property type="entry name" value="CH_dom_sf"/>
</dbReference>
<dbReference type="AlphaFoldDB" id="A0A2J8LVQ9"/>
<feature type="compositionally biased region" description="Polar residues" evidence="1">
    <location>
        <begin position="64"/>
        <end position="76"/>
    </location>
</feature>
<feature type="region of interest" description="Disordered" evidence="1">
    <location>
        <begin position="1"/>
        <end position="84"/>
    </location>
</feature>
<name>A0A2J8LVQ9_PANTR</name>
<protein>
    <submittedName>
        <fullName evidence="2">CNN1 isoform 10</fullName>
    </submittedName>
</protein>
<reference evidence="2 3" key="1">
    <citation type="submission" date="2017-12" db="EMBL/GenBank/DDBJ databases">
        <title>High-resolution comparative analysis of great ape genomes.</title>
        <authorList>
            <person name="Pollen A."/>
            <person name="Hastie A."/>
            <person name="Hormozdiari F."/>
            <person name="Dougherty M."/>
            <person name="Liu R."/>
            <person name="Chaisson M."/>
            <person name="Hoppe E."/>
            <person name="Hill C."/>
            <person name="Pang A."/>
            <person name="Hillier L."/>
            <person name="Baker C."/>
            <person name="Armstrong J."/>
            <person name="Shendure J."/>
            <person name="Paten B."/>
            <person name="Wilson R."/>
            <person name="Chao H."/>
            <person name="Schneider V."/>
            <person name="Ventura M."/>
            <person name="Kronenberg Z."/>
            <person name="Murali S."/>
            <person name="Gordon D."/>
            <person name="Cantsilieris S."/>
            <person name="Munson K."/>
            <person name="Nelson B."/>
            <person name="Raja A."/>
            <person name="Underwood J."/>
            <person name="Diekhans M."/>
            <person name="Fiddes I."/>
            <person name="Haussler D."/>
            <person name="Eichler E."/>
        </authorList>
    </citation>
    <scope>NUCLEOTIDE SEQUENCE [LARGE SCALE GENOMIC DNA]</scope>
    <source>
        <strain evidence="2">Yerkes chimp pedigree #C0471</strain>
    </source>
</reference>
<evidence type="ECO:0000313" key="3">
    <source>
        <dbReference type="Proteomes" id="UP000236370"/>
    </source>
</evidence>
<proteinExistence type="predicted"/>
<evidence type="ECO:0000313" key="2">
    <source>
        <dbReference type="EMBL" id="PNI51362.1"/>
    </source>
</evidence>
<feature type="non-terminal residue" evidence="2">
    <location>
        <position position="120"/>
    </location>
</feature>
<organism evidence="2 3">
    <name type="scientific">Pan troglodytes</name>
    <name type="common">Chimpanzee</name>
    <dbReference type="NCBI Taxonomy" id="9598"/>
    <lineage>
        <taxon>Eukaryota</taxon>
        <taxon>Metazoa</taxon>
        <taxon>Chordata</taxon>
        <taxon>Craniata</taxon>
        <taxon>Vertebrata</taxon>
        <taxon>Euteleostomi</taxon>
        <taxon>Mammalia</taxon>
        <taxon>Eutheria</taxon>
        <taxon>Euarchontoglires</taxon>
        <taxon>Primates</taxon>
        <taxon>Haplorrhini</taxon>
        <taxon>Catarrhini</taxon>
        <taxon>Hominidae</taxon>
        <taxon>Pan</taxon>
    </lineage>
</organism>
<dbReference type="EMBL" id="NBAG03000278">
    <property type="protein sequence ID" value="PNI51362.1"/>
    <property type="molecule type" value="Genomic_DNA"/>
</dbReference>
<evidence type="ECO:0000256" key="1">
    <source>
        <dbReference type="SAM" id="MobiDB-lite"/>
    </source>
</evidence>
<dbReference type="Gene3D" id="1.10.418.10">
    <property type="entry name" value="Calponin-like domain"/>
    <property type="match status" value="1"/>
</dbReference>
<dbReference type="SUPFAM" id="SSF47576">
    <property type="entry name" value="Calponin-homology domain, CH-domain"/>
    <property type="match status" value="1"/>
</dbReference>
<dbReference type="Proteomes" id="UP000236370">
    <property type="component" value="Unassembled WGS sequence"/>
</dbReference>